<dbReference type="GO" id="GO:0016887">
    <property type="term" value="F:ATP hydrolysis activity"/>
    <property type="evidence" value="ECO:0007669"/>
    <property type="project" value="InterPro"/>
</dbReference>
<dbReference type="InterPro" id="IPR003439">
    <property type="entry name" value="ABC_transporter-like_ATP-bd"/>
</dbReference>
<feature type="domain" description="ABC transporter" evidence="9">
    <location>
        <begin position="259"/>
        <end position="504"/>
    </location>
</feature>
<dbReference type="EMBL" id="DRXH01000137">
    <property type="protein sequence ID" value="HHM44440.1"/>
    <property type="molecule type" value="Genomic_DNA"/>
</dbReference>
<dbReference type="Gene3D" id="3.40.50.300">
    <property type="entry name" value="P-loop containing nucleotide triphosphate hydrolases"/>
    <property type="match status" value="2"/>
</dbReference>
<dbReference type="PANTHER" id="PTHR43790:SF9">
    <property type="entry name" value="GALACTOFURANOSE TRANSPORTER ATP-BINDING PROTEIN YTFR"/>
    <property type="match status" value="1"/>
</dbReference>
<dbReference type="FunFam" id="3.40.50.300:FF:000127">
    <property type="entry name" value="Ribose import ATP-binding protein RbsA"/>
    <property type="match status" value="1"/>
</dbReference>
<keyword evidence="7" id="KW-1278">Translocase</keyword>
<dbReference type="GO" id="GO:0005524">
    <property type="term" value="F:ATP binding"/>
    <property type="evidence" value="ECO:0007669"/>
    <property type="project" value="UniProtKB-KW"/>
</dbReference>
<dbReference type="SUPFAM" id="SSF52540">
    <property type="entry name" value="P-loop containing nucleoside triphosphate hydrolases"/>
    <property type="match status" value="2"/>
</dbReference>
<keyword evidence="3" id="KW-1003">Cell membrane</keyword>
<gene>
    <name evidence="10" type="ORF">ENM31_03995</name>
</gene>
<reference evidence="10" key="1">
    <citation type="journal article" date="2020" name="mSystems">
        <title>Genome- and Community-Level Interaction Insights into Carbon Utilization and Element Cycling Functions of Hydrothermarchaeota in Hydrothermal Sediment.</title>
        <authorList>
            <person name="Zhou Z."/>
            <person name="Liu Y."/>
            <person name="Xu W."/>
            <person name="Pan J."/>
            <person name="Luo Z.H."/>
            <person name="Li M."/>
        </authorList>
    </citation>
    <scope>NUCLEOTIDE SEQUENCE [LARGE SCALE GENOMIC DNA]</scope>
    <source>
        <strain evidence="10">SpSt-1074</strain>
    </source>
</reference>
<dbReference type="InterPro" id="IPR027417">
    <property type="entry name" value="P-loop_NTPase"/>
</dbReference>
<dbReference type="GO" id="GO:0005886">
    <property type="term" value="C:plasma membrane"/>
    <property type="evidence" value="ECO:0007669"/>
    <property type="project" value="UniProtKB-SubCell"/>
</dbReference>
<sequence>MGEEEYLVEMTGIVKKFPNVVANDNACFTLRRGEVHALLGENGAGKTTLMNVLYGIYRPDAGEIKVYGKPVDIRGPKDAIQLGIGMVHQQFKLIPVHTVLENVVLGIKQTGFIINTRKISQDLSQMISSYGWKISPEARVWQLSAGEKQQVELLKALYRRARILIMDEPTSVLTPQETSILFKTLRKMAAEGIGVVLITHKLDEVMAVSDRVTVMRAGRTVATKPTRETNVEDLVNMMIGRPLIKIQTPRVVARNKPVLEVSSLVVLNDKGLEAVRRVSFKLYEGEILGVAGVSGNGQQELLEAIAGMRKAVSGRVFLNSLDITNRHPLEIINAGVAYIPAESLRYSAPDMTVAENLFLKAYRLKEFSKGFLINWLNLEEKSKQLTIDFNMVTPSTRNKVGNLSGGNVQRLVLARELETIPDLKVILAGYPTRGLDIASTEFIHQMLLKKTGQGVAVLLVSEELEELMSLSDRIMVMYKGEVVGVLERGRYDLEEIGLMMTGVRREEVSA</sequence>
<evidence type="ECO:0000259" key="9">
    <source>
        <dbReference type="PROSITE" id="PS50893"/>
    </source>
</evidence>
<proteinExistence type="predicted"/>
<evidence type="ECO:0000313" key="10">
    <source>
        <dbReference type="EMBL" id="HHM44440.1"/>
    </source>
</evidence>
<keyword evidence="4" id="KW-0677">Repeat</keyword>
<evidence type="ECO:0000256" key="1">
    <source>
        <dbReference type="ARBA" id="ARBA00004202"/>
    </source>
</evidence>
<comment type="caution">
    <text evidence="10">The sequence shown here is derived from an EMBL/GenBank/DDBJ whole genome shotgun (WGS) entry which is preliminary data.</text>
</comment>
<dbReference type="InterPro" id="IPR050107">
    <property type="entry name" value="ABC_carbohydrate_import_ATPase"/>
</dbReference>
<evidence type="ECO:0000256" key="3">
    <source>
        <dbReference type="ARBA" id="ARBA00022475"/>
    </source>
</evidence>
<comment type="subcellular location">
    <subcellularLocation>
        <location evidence="1">Cell membrane</location>
        <topology evidence="1">Peripheral membrane protein</topology>
    </subcellularLocation>
</comment>
<dbReference type="InterPro" id="IPR003593">
    <property type="entry name" value="AAA+_ATPase"/>
</dbReference>
<evidence type="ECO:0000256" key="6">
    <source>
        <dbReference type="ARBA" id="ARBA00022840"/>
    </source>
</evidence>
<keyword evidence="8" id="KW-0472">Membrane</keyword>
<evidence type="ECO:0000256" key="7">
    <source>
        <dbReference type="ARBA" id="ARBA00022967"/>
    </source>
</evidence>
<keyword evidence="2" id="KW-0813">Transport</keyword>
<keyword evidence="5" id="KW-0547">Nucleotide-binding</keyword>
<keyword evidence="6 10" id="KW-0067">ATP-binding</keyword>
<accession>A0A7J3VTK9</accession>
<evidence type="ECO:0000256" key="8">
    <source>
        <dbReference type="ARBA" id="ARBA00023136"/>
    </source>
</evidence>
<dbReference type="PROSITE" id="PS50893">
    <property type="entry name" value="ABC_TRANSPORTER_2"/>
    <property type="match status" value="2"/>
</dbReference>
<name>A0A7J3VTK9_CALS0</name>
<dbReference type="AlphaFoldDB" id="A0A7J3VTK9"/>
<dbReference type="PANTHER" id="PTHR43790">
    <property type="entry name" value="CARBOHYDRATE TRANSPORT ATP-BINDING PROTEIN MG119-RELATED"/>
    <property type="match status" value="1"/>
</dbReference>
<evidence type="ECO:0000256" key="5">
    <source>
        <dbReference type="ARBA" id="ARBA00022741"/>
    </source>
</evidence>
<dbReference type="Pfam" id="PF00005">
    <property type="entry name" value="ABC_tran"/>
    <property type="match status" value="2"/>
</dbReference>
<protein>
    <submittedName>
        <fullName evidence="10">ABC transporter ATP-binding protein</fullName>
    </submittedName>
</protein>
<dbReference type="SMART" id="SM00382">
    <property type="entry name" value="AAA"/>
    <property type="match status" value="2"/>
</dbReference>
<dbReference type="CDD" id="cd03215">
    <property type="entry name" value="ABC_Carb_Monos_II"/>
    <property type="match status" value="1"/>
</dbReference>
<organism evidence="10">
    <name type="scientific">Caldiarchaeum subterraneum</name>
    <dbReference type="NCBI Taxonomy" id="311458"/>
    <lineage>
        <taxon>Archaea</taxon>
        <taxon>Nitrososphaerota</taxon>
        <taxon>Candidatus Caldarchaeales</taxon>
        <taxon>Candidatus Caldarchaeaceae</taxon>
        <taxon>Candidatus Caldarchaeum</taxon>
    </lineage>
</organism>
<dbReference type="CDD" id="cd03216">
    <property type="entry name" value="ABC_Carb_Monos_I"/>
    <property type="match status" value="1"/>
</dbReference>
<feature type="domain" description="ABC transporter" evidence="9">
    <location>
        <begin position="8"/>
        <end position="242"/>
    </location>
</feature>
<evidence type="ECO:0000256" key="2">
    <source>
        <dbReference type="ARBA" id="ARBA00022448"/>
    </source>
</evidence>
<evidence type="ECO:0000256" key="4">
    <source>
        <dbReference type="ARBA" id="ARBA00022737"/>
    </source>
</evidence>